<dbReference type="RefSeq" id="WP_173570603.1">
    <property type="nucleotide sequence ID" value="NZ_WOSY01000010.1"/>
</dbReference>
<feature type="transmembrane region" description="Helical" evidence="7">
    <location>
        <begin position="469"/>
        <end position="486"/>
    </location>
</feature>
<feature type="transmembrane region" description="Helical" evidence="7">
    <location>
        <begin position="160"/>
        <end position="180"/>
    </location>
</feature>
<organism evidence="8 9">
    <name type="scientific">Acetobacter conturbans</name>
    <dbReference type="NCBI Taxonomy" id="1737472"/>
    <lineage>
        <taxon>Bacteria</taxon>
        <taxon>Pseudomonadati</taxon>
        <taxon>Pseudomonadota</taxon>
        <taxon>Alphaproteobacteria</taxon>
        <taxon>Acetobacterales</taxon>
        <taxon>Acetobacteraceae</taxon>
        <taxon>Acetobacter</taxon>
    </lineage>
</organism>
<evidence type="ECO:0000256" key="7">
    <source>
        <dbReference type="SAM" id="Phobius"/>
    </source>
</evidence>
<feature type="transmembrane region" description="Helical" evidence="7">
    <location>
        <begin position="493"/>
        <end position="510"/>
    </location>
</feature>
<comment type="caution">
    <text evidence="8">The sequence shown here is derived from an EMBL/GenBank/DDBJ whole genome shotgun (WGS) entry which is preliminary data.</text>
</comment>
<keyword evidence="9" id="KW-1185">Reference proteome</keyword>
<proteinExistence type="predicted"/>
<keyword evidence="5 7" id="KW-1133">Transmembrane helix</keyword>
<comment type="subcellular location">
    <subcellularLocation>
        <location evidence="1">Cell membrane</location>
        <topology evidence="1">Multi-pass membrane protein</topology>
    </subcellularLocation>
</comment>
<evidence type="ECO:0000256" key="2">
    <source>
        <dbReference type="ARBA" id="ARBA00022448"/>
    </source>
</evidence>
<keyword evidence="4 7" id="KW-0812">Transmembrane</keyword>
<feature type="transmembrane region" description="Helical" evidence="7">
    <location>
        <begin position="38"/>
        <end position="68"/>
    </location>
</feature>
<feature type="transmembrane region" description="Helical" evidence="7">
    <location>
        <begin position="522"/>
        <end position="543"/>
    </location>
</feature>
<keyword evidence="2" id="KW-0813">Transport</keyword>
<feature type="transmembrane region" description="Helical" evidence="7">
    <location>
        <begin position="80"/>
        <end position="100"/>
    </location>
</feature>
<dbReference type="EMBL" id="WOSY01000010">
    <property type="protein sequence ID" value="NHN89282.1"/>
    <property type="molecule type" value="Genomic_DNA"/>
</dbReference>
<feature type="transmembrane region" description="Helical" evidence="7">
    <location>
        <begin position="443"/>
        <end position="463"/>
    </location>
</feature>
<evidence type="ECO:0000256" key="4">
    <source>
        <dbReference type="ARBA" id="ARBA00022692"/>
    </source>
</evidence>
<dbReference type="PANTHER" id="PTHR30509:SF9">
    <property type="entry name" value="MULTIDRUG RESISTANCE PROTEIN MDTO"/>
    <property type="match status" value="1"/>
</dbReference>
<feature type="transmembrane region" description="Helical" evidence="7">
    <location>
        <begin position="106"/>
        <end position="125"/>
    </location>
</feature>
<feature type="transmembrane region" description="Helical" evidence="7">
    <location>
        <begin position="130"/>
        <end position="148"/>
    </location>
</feature>
<evidence type="ECO:0000256" key="6">
    <source>
        <dbReference type="ARBA" id="ARBA00023136"/>
    </source>
</evidence>
<dbReference type="Pfam" id="PF04632">
    <property type="entry name" value="FUSC"/>
    <property type="match status" value="1"/>
</dbReference>
<evidence type="ECO:0000313" key="9">
    <source>
        <dbReference type="Proteomes" id="UP000631653"/>
    </source>
</evidence>
<keyword evidence="3" id="KW-1003">Cell membrane</keyword>
<protein>
    <submittedName>
        <fullName evidence="8">FUSC family protein</fullName>
    </submittedName>
</protein>
<evidence type="ECO:0000256" key="5">
    <source>
        <dbReference type="ARBA" id="ARBA00022989"/>
    </source>
</evidence>
<accession>A0ABX0K0M7</accession>
<evidence type="ECO:0000256" key="3">
    <source>
        <dbReference type="ARBA" id="ARBA00022475"/>
    </source>
</evidence>
<dbReference type="InterPro" id="IPR006726">
    <property type="entry name" value="PHBA_efflux_AaeB/fusaric-R"/>
</dbReference>
<evidence type="ECO:0000256" key="1">
    <source>
        <dbReference type="ARBA" id="ARBA00004651"/>
    </source>
</evidence>
<evidence type="ECO:0000313" key="8">
    <source>
        <dbReference type="EMBL" id="NHN89282.1"/>
    </source>
</evidence>
<dbReference type="Proteomes" id="UP000631653">
    <property type="component" value="Unassembled WGS sequence"/>
</dbReference>
<name>A0ABX0K0M7_9PROT</name>
<dbReference type="PANTHER" id="PTHR30509">
    <property type="entry name" value="P-HYDROXYBENZOIC ACID EFFLUX PUMP SUBUNIT-RELATED"/>
    <property type="match status" value="1"/>
</dbReference>
<gene>
    <name evidence="8" type="ORF">GOB81_11685</name>
</gene>
<reference evidence="8 9" key="1">
    <citation type="journal article" date="2020" name="Int. J. Syst. Evol. Microbiol.">
        <title>Novel acetic acid bacteria from cider fermentations: Acetobacter conturbans sp. nov. and Acetobacter fallax sp. nov.</title>
        <authorList>
            <person name="Sombolestani A.S."/>
            <person name="Cleenwerck I."/>
            <person name="Cnockaert M."/>
            <person name="Borremans W."/>
            <person name="Wieme A.D."/>
            <person name="De Vuyst L."/>
            <person name="Vandamme P."/>
        </authorList>
    </citation>
    <scope>NUCLEOTIDE SEQUENCE [LARGE SCALE GENOMIC DNA]</scope>
    <source>
        <strain evidence="8 9">LMG 1627</strain>
    </source>
</reference>
<keyword evidence="6 7" id="KW-0472">Membrane</keyword>
<sequence length="753" mass="82362">MTDAAIIAPPGGFFSVAFREGRLEWARLSPTVLYASRVFISIGLALWMAGFLMLENPISAVTTVLIVANPTPGALISKSVWRIVGTLVGTTLGIALMACFPQQPVLFFGGLAMLIGLACFVATLLRFYRAYAAVLTGYTIIIISTSAFENPDRIFESAMARLSVVVVGIVSTAIVFQITTMKSPNTARVRIEQYLRDVLAQFAFLTETELEAARPRPGEAGQTGAFREMDTEAYSARARLLAQAGAVIEAINYASSVDYEVNRRSAALHEGIGRLMGLLSAHHAASRSIPSDDAGQVLAARKISGQLMRELADMPMEELLHGDSVPIRQRIQIAVQELERLAREAPDLAGLAAVDTERDIVVQLGQAVDNLSDFAWHEKGVRLLPLIEWPAALRNLARGAMVAMLGCLAWYILRWSAGPSALVFLICASCLLSTAPSATRASWLLASGTAMAVPACYIFRTFMLPQTDGFPLLWMSLFLCLLPGIWVQFHPRYALWGFGYAVFFNVMTEVNNPVVYHDIPLLNSWMAFLIACIGLVLVFRVILPADQRLDAARLIGALCRSVQRFAALPLRYRVSWPSWEYHQMQRVLRLTQRLSFVEATPRVFHVTDAALAAVALGRSVMRLRWLLREDGNATPAQQRIVEEALDSLKDLRRDPIATAAHLREAAVRLLPELEEISGAAGPGPVAPATAATRLGTVRRMAACLIQAAQLIDAAPGFFHKDGPMQQAADHPLAHADLRHLTMPRVTRPASRPA</sequence>